<keyword evidence="2" id="KW-0408">Iron</keyword>
<dbReference type="InterPro" id="IPR002586">
    <property type="entry name" value="CobQ/CobB/MinD/ParA_Nub-bd_dom"/>
</dbReference>
<evidence type="ECO:0000256" key="2">
    <source>
        <dbReference type="ARBA" id="ARBA00023004"/>
    </source>
</evidence>
<feature type="domain" description="4Fe-4S ferredoxin-type" evidence="4">
    <location>
        <begin position="57"/>
        <end position="86"/>
    </location>
</feature>
<dbReference type="InterPro" id="IPR027417">
    <property type="entry name" value="P-loop_NTPase"/>
</dbReference>
<dbReference type="InterPro" id="IPR017900">
    <property type="entry name" value="4Fe4S_Fe_S_CS"/>
</dbReference>
<dbReference type="Gene3D" id="3.40.50.300">
    <property type="entry name" value="P-loop containing nucleotide triphosphate hydrolases"/>
    <property type="match status" value="1"/>
</dbReference>
<dbReference type="Gene3D" id="3.30.70.20">
    <property type="match status" value="1"/>
</dbReference>
<evidence type="ECO:0000256" key="3">
    <source>
        <dbReference type="ARBA" id="ARBA00023014"/>
    </source>
</evidence>
<proteinExistence type="predicted"/>
<keyword evidence="5" id="KW-0067">ATP-binding</keyword>
<dbReference type="PANTHER" id="PTHR43063">
    <property type="entry name" value="4FE-4S CLUSTER CONTAINING PARA FAMILY ATPASE PROTEIN"/>
    <property type="match status" value="1"/>
</dbReference>
<dbReference type="RefSeq" id="WP_353686592.1">
    <property type="nucleotide sequence ID" value="NZ_CP144374.1"/>
</dbReference>
<dbReference type="SUPFAM" id="SSF52540">
    <property type="entry name" value="P-loop containing nucleoside triphosphate hydrolases"/>
    <property type="match status" value="1"/>
</dbReference>
<evidence type="ECO:0000259" key="4">
    <source>
        <dbReference type="PROSITE" id="PS51379"/>
    </source>
</evidence>
<feature type="domain" description="4Fe-4S ferredoxin-type" evidence="4">
    <location>
        <begin position="90"/>
        <end position="119"/>
    </location>
</feature>
<dbReference type="GO" id="GO:0046872">
    <property type="term" value="F:metal ion binding"/>
    <property type="evidence" value="ECO:0007669"/>
    <property type="project" value="UniProtKB-KW"/>
</dbReference>
<dbReference type="GO" id="GO:0005524">
    <property type="term" value="F:ATP binding"/>
    <property type="evidence" value="ECO:0007669"/>
    <property type="project" value="UniProtKB-KW"/>
</dbReference>
<organism evidence="5">
    <name type="scientific">Thermodesulfovibrio obliviosus</name>
    <dbReference type="NCBI Taxonomy" id="3118332"/>
    <lineage>
        <taxon>Bacteria</taxon>
        <taxon>Pseudomonadati</taxon>
        <taxon>Nitrospirota</taxon>
        <taxon>Thermodesulfovibrionia</taxon>
        <taxon>Thermodesulfovibrionales</taxon>
        <taxon>Thermodesulfovibrionaceae</taxon>
        <taxon>Thermodesulfovibrio</taxon>
    </lineage>
</organism>
<dbReference type="Pfam" id="PF00037">
    <property type="entry name" value="Fer4"/>
    <property type="match status" value="1"/>
</dbReference>
<protein>
    <submittedName>
        <fullName evidence="5">ATP-binding protein</fullName>
    </submittedName>
</protein>
<dbReference type="PANTHER" id="PTHR43063:SF1">
    <property type="entry name" value="4FE-4S CLUSTER CONTAINING PARA FAMILY ATPASE PROTEIN"/>
    <property type="match status" value="1"/>
</dbReference>
<dbReference type="PROSITE" id="PS51379">
    <property type="entry name" value="4FE4S_FER_2"/>
    <property type="match status" value="2"/>
</dbReference>
<dbReference type="PROSITE" id="PS00198">
    <property type="entry name" value="4FE4S_FER_1"/>
    <property type="match status" value="1"/>
</dbReference>
<dbReference type="GO" id="GO:0051536">
    <property type="term" value="F:iron-sulfur cluster binding"/>
    <property type="evidence" value="ECO:0007669"/>
    <property type="project" value="UniProtKB-KW"/>
</dbReference>
<keyword evidence="5" id="KW-0547">Nucleotide-binding</keyword>
<keyword evidence="3" id="KW-0411">Iron-sulfur</keyword>
<evidence type="ECO:0000256" key="1">
    <source>
        <dbReference type="ARBA" id="ARBA00022723"/>
    </source>
</evidence>
<accession>A0AAU8H3P0</accession>
<dbReference type="AlphaFoldDB" id="A0AAU8H3P0"/>
<keyword evidence="1" id="KW-0479">Metal-binding</keyword>
<gene>
    <name evidence="5" type="ORF">V4D31_02050</name>
</gene>
<sequence>MVISVASGKGGTGKTTIAVSLALSIENSQIIDCDVEEPNARLFLNPEIKQKIEVTSVIPKVDKEKCNLCGYCSNVCAYNALSVIKLDSSGDVILFPQLCHGCEGCILLCPEKAMQKDYRTIGEITVGSRENVEFIEGKLNISEVLAPKIIEEAKKFIKPDKITIIDAPPGTSCPAVAAVKGSDFCILVTEPTPFGLHDLELAYEATRALKIKSGVIINKSGDDQLIEEFCRKNKIHVLLKIPFNREIAETYSKGIPLVKAMPQYKEIFQKIYKDIKENL</sequence>
<evidence type="ECO:0000313" key="5">
    <source>
        <dbReference type="EMBL" id="XCH48953.1"/>
    </source>
</evidence>
<reference evidence="5" key="1">
    <citation type="submission" date="2024-01" db="EMBL/GenBank/DDBJ databases">
        <title>The first autotrophic representatives of the genus Thermodesulfovibrio.</title>
        <authorList>
            <person name="Maltseva A.I."/>
            <person name="Elcheninov A.G."/>
            <person name="Kublanov I.V."/>
            <person name="Lebedinsky A.V."/>
            <person name="Frolov E.N."/>
        </authorList>
    </citation>
    <scope>NUCLEOTIDE SEQUENCE</scope>
    <source>
        <strain evidence="5">3462-1</strain>
    </source>
</reference>
<name>A0AAU8H3P0_9BACT</name>
<dbReference type="EMBL" id="CP144374">
    <property type="protein sequence ID" value="XCH48953.1"/>
    <property type="molecule type" value="Genomic_DNA"/>
</dbReference>
<dbReference type="KEGG" id="tob:V4D31_02050"/>
<dbReference type="InterPro" id="IPR017896">
    <property type="entry name" value="4Fe4S_Fe-S-bd"/>
</dbReference>
<dbReference type="SUPFAM" id="SSF54862">
    <property type="entry name" value="4Fe-4S ferredoxins"/>
    <property type="match status" value="1"/>
</dbReference>
<dbReference type="Pfam" id="PF01656">
    <property type="entry name" value="CbiA"/>
    <property type="match status" value="1"/>
</dbReference>